<gene>
    <name evidence="2" type="ORF">ISS99_15800</name>
</gene>
<evidence type="ECO:0000313" key="2">
    <source>
        <dbReference type="EMBL" id="MBM7130988.1"/>
    </source>
</evidence>
<keyword evidence="3" id="KW-1185">Reference proteome</keyword>
<comment type="caution">
    <text evidence="2">The sequence shown here is derived from an EMBL/GenBank/DDBJ whole genome shotgun (WGS) entry which is preliminary data.</text>
</comment>
<dbReference type="EMBL" id="JADIKF010000039">
    <property type="protein sequence ID" value="MBM7130988.1"/>
    <property type="molecule type" value="Genomic_DNA"/>
</dbReference>
<name>A0ABS2KKP5_9GAMM</name>
<dbReference type="RefSeq" id="WP_204632528.1">
    <property type="nucleotide sequence ID" value="NZ_BSOC01000002.1"/>
</dbReference>
<dbReference type="Proteomes" id="UP001430193">
    <property type="component" value="Unassembled WGS sequence"/>
</dbReference>
<evidence type="ECO:0000259" key="1">
    <source>
        <dbReference type="Pfam" id="PF18862"/>
    </source>
</evidence>
<evidence type="ECO:0000313" key="3">
    <source>
        <dbReference type="Proteomes" id="UP001430193"/>
    </source>
</evidence>
<accession>A0ABS2KKP5</accession>
<protein>
    <recommendedName>
        <fullName evidence="1">ApeA N-terminal domain-containing protein</fullName>
    </recommendedName>
</protein>
<reference evidence="2" key="1">
    <citation type="submission" date="2020-10" db="EMBL/GenBank/DDBJ databases">
        <title>Phylogeny of dyella-like bacteria.</title>
        <authorList>
            <person name="Fu J."/>
        </authorList>
    </citation>
    <scope>NUCLEOTIDE SEQUENCE</scope>
    <source>
        <strain evidence="2">DHON07</strain>
    </source>
</reference>
<sequence>MVEDKFNFSKKFKYAVEVYHDTLGSFGNATLVFGKHDMVRLKFEGHSISGHVAYGKSYDVLRARTNDGDSFTLFACKCYGFACYAYYVVVGDVGDKFKAIQIRYSDVSEWFMHWQRVVGDVGEKLSWENIPDQISAHVKNDGEEFSVKTEIVGSRKKTGENYLINEHIVFVFENIASMFCAEDIKNKSHEMANLFSILLAHPISAISAWVSEDGSRWYEAYFPTFKRAKRDISDGGFFIRCFASRSMLEGKWQTLIESYYKSHYRDISWVWLAGMQRYKGFWQYKVLGYVAVLDKFVSQFSKGQKARKGPSGKGLRKLGNALKKLADPLTQAQQKEVLDLVEKSLSGTRELNFGEEYRYAIANSDSDVVQVINISKDDFKHIKKARDKIAHGDAVTSVTNDFTRENGILDKITLLLTYWAFRDFGLTKNDFLKCLTGNHSRLSLNPALDRVHLERVTKTSGFYGVSNAEFERISKVKKNKMAFCFTLGKKGRVTYSKKYTELHEEAIHKHPGKGGPVKIEDMLGLRKEQLKYWPKAYFECGDKCVSLHSCYFISE</sequence>
<feature type="domain" description="ApeA N-terminal" evidence="1">
    <location>
        <begin position="51"/>
        <end position="257"/>
    </location>
</feature>
<dbReference type="InterPro" id="IPR041223">
    <property type="entry name" value="ApeA_NTD"/>
</dbReference>
<proteinExistence type="predicted"/>
<dbReference type="Pfam" id="PF18862">
    <property type="entry name" value="ApeA_NTD1"/>
    <property type="match status" value="1"/>
</dbReference>
<organism evidence="2 3">
    <name type="scientific">Dyella mobilis</name>
    <dbReference type="NCBI Taxonomy" id="1849582"/>
    <lineage>
        <taxon>Bacteria</taxon>
        <taxon>Pseudomonadati</taxon>
        <taxon>Pseudomonadota</taxon>
        <taxon>Gammaproteobacteria</taxon>
        <taxon>Lysobacterales</taxon>
        <taxon>Rhodanobacteraceae</taxon>
        <taxon>Dyella</taxon>
    </lineage>
</organism>